<evidence type="ECO:0000313" key="2">
    <source>
        <dbReference type="Proteomes" id="UP000199103"/>
    </source>
</evidence>
<reference evidence="1 2" key="1">
    <citation type="submission" date="2016-10" db="EMBL/GenBank/DDBJ databases">
        <authorList>
            <person name="de Groot N.N."/>
        </authorList>
    </citation>
    <scope>NUCLEOTIDE SEQUENCE [LARGE SCALE GENOMIC DNA]</scope>
    <source>
        <strain evidence="1 2">DSM 21800</strain>
    </source>
</reference>
<protein>
    <submittedName>
        <fullName evidence="1">Uncharacterized protein</fullName>
    </submittedName>
</protein>
<dbReference type="PANTHER" id="PTHR30634">
    <property type="entry name" value="OUTER MEMBRANE LOLAB LIPOPROTEIN INSERTION APPARATUS"/>
    <property type="match status" value="1"/>
</dbReference>
<organism evidence="1 2">
    <name type="scientific">Microlunatus soli</name>
    <dbReference type="NCBI Taxonomy" id="630515"/>
    <lineage>
        <taxon>Bacteria</taxon>
        <taxon>Bacillati</taxon>
        <taxon>Actinomycetota</taxon>
        <taxon>Actinomycetes</taxon>
        <taxon>Propionibacteriales</taxon>
        <taxon>Propionibacteriaceae</taxon>
        <taxon>Microlunatus</taxon>
    </lineage>
</organism>
<dbReference type="EMBL" id="LT629772">
    <property type="protein sequence ID" value="SDT29285.1"/>
    <property type="molecule type" value="Genomic_DNA"/>
</dbReference>
<evidence type="ECO:0000313" key="1">
    <source>
        <dbReference type="EMBL" id="SDT29285.1"/>
    </source>
</evidence>
<dbReference type="STRING" id="630515.SAMN04489812_5013"/>
<accession>A0A1H1Z634</accession>
<dbReference type="InterPro" id="IPR050458">
    <property type="entry name" value="LolB"/>
</dbReference>
<proteinExistence type="predicted"/>
<dbReference type="InterPro" id="IPR043737">
    <property type="entry name" value="DUF5682"/>
</dbReference>
<dbReference type="RefSeq" id="WP_091528641.1">
    <property type="nucleotide sequence ID" value="NZ_LT629772.1"/>
</dbReference>
<dbReference type="PANTHER" id="PTHR30634:SF14">
    <property type="match status" value="1"/>
</dbReference>
<gene>
    <name evidence="1" type="ORF">SAMN04489812_5013</name>
</gene>
<dbReference type="AlphaFoldDB" id="A0A1H1Z634"/>
<dbReference type="Proteomes" id="UP000199103">
    <property type="component" value="Chromosome I"/>
</dbReference>
<dbReference type="OrthoDB" id="9768066at2"/>
<sequence>MATVEVLGIRHHGPGSARSVLQALDELRPDLVIIEGPPELDGLLSLAADPDLVPPVAALIYVTDEPHRASFYPFASFSPEWVALRWAIGNSADVRFADLPATNFLAMTDRRQHPGSDPIGRLAAAAGYDDPERWWEDAVEHRASSTLQRFSLIGEAMAVIREQDAEQSPDPETLRREAAMRKIIRAELRAGRESVVVVCGAYHAPVLVPDSFPTATSDNRLLTKLPRTKVTATWAPWTAGRLATSSGYGAGITAPGWYAHLFSCWESGRAEEVVPSWLTRVARTLRDQGLDAAPATVVDAVRLADALAAIRGRPSVGLAELTHASQAVLCGGSAIPLQLIDRTLVVGEELGRVPDSAPLVPLAQDLTRLQRRLRMKPSATPTDIMLDLRKDSQRDRSLLLHRLRLLGIDWGRQIDAGGSTGTFKEAWRLEWTPEFAVGLVEAGLYGTTVLDATENRVAERARSADLAILATLIEEALLAELPRALTAVTSALAEQTAQQHDTLTLLGAIEPLARVHRYGDVRQADTSLVGGVLESVVTRAAIGLRAACGSVDDDAAATLREAIDAAHRGVALSGIGDQAWQPALELVAADDRVHGLIGGRLNRILTDSGAVSAEECALRLSRRLSRAVPAAAGAAWLEGFLDGDALLLLHDQQLLTMIDDWVADIDEASFDDLVPLLRRTFARFEPAERRQLGHHLSRRDRTSDSPAAESMIDVERAWPVVRRVGDLLGLEVA</sequence>
<name>A0A1H1Z634_9ACTN</name>
<keyword evidence="2" id="KW-1185">Reference proteome</keyword>
<dbReference type="Pfam" id="PF18934">
    <property type="entry name" value="DUF5682"/>
    <property type="match status" value="1"/>
</dbReference>